<keyword evidence="3" id="KW-1185">Reference proteome</keyword>
<dbReference type="AlphaFoldDB" id="A0AAD9EN81"/>
<dbReference type="Proteomes" id="UP001243330">
    <property type="component" value="Unassembled WGS sequence"/>
</dbReference>
<sequence>MDGRVLSETPAQKTNRGARATPGHKGCNRYSIVWRERSVLLKAAAKERDGAPQKPEAWCSLACGLGFAMFLSATGVPVQEFSAPTLIKLSAPPLLLGLLGLVRRKEGRTVGEERYLQVYTLPGHRRCFLICDELRCADWTPAGCCCCCHGG</sequence>
<gene>
    <name evidence="2" type="ORF">CCHR01_06681</name>
</gene>
<feature type="region of interest" description="Disordered" evidence="1">
    <location>
        <begin position="1"/>
        <end position="23"/>
    </location>
</feature>
<protein>
    <submittedName>
        <fullName evidence="2">Uncharacterized protein</fullName>
    </submittedName>
</protein>
<accession>A0AAD9EN81</accession>
<evidence type="ECO:0000313" key="2">
    <source>
        <dbReference type="EMBL" id="KAK1850696.1"/>
    </source>
</evidence>
<proteinExistence type="predicted"/>
<organism evidence="2 3">
    <name type="scientific">Colletotrichum chrysophilum</name>
    <dbReference type="NCBI Taxonomy" id="1836956"/>
    <lineage>
        <taxon>Eukaryota</taxon>
        <taxon>Fungi</taxon>
        <taxon>Dikarya</taxon>
        <taxon>Ascomycota</taxon>
        <taxon>Pezizomycotina</taxon>
        <taxon>Sordariomycetes</taxon>
        <taxon>Hypocreomycetidae</taxon>
        <taxon>Glomerellales</taxon>
        <taxon>Glomerellaceae</taxon>
        <taxon>Colletotrichum</taxon>
        <taxon>Colletotrichum gloeosporioides species complex</taxon>
    </lineage>
</organism>
<evidence type="ECO:0000256" key="1">
    <source>
        <dbReference type="SAM" id="MobiDB-lite"/>
    </source>
</evidence>
<comment type="caution">
    <text evidence="2">The sequence shown here is derived from an EMBL/GenBank/DDBJ whole genome shotgun (WGS) entry which is preliminary data.</text>
</comment>
<evidence type="ECO:0000313" key="3">
    <source>
        <dbReference type="Proteomes" id="UP001243330"/>
    </source>
</evidence>
<reference evidence="2" key="1">
    <citation type="submission" date="2023-01" db="EMBL/GenBank/DDBJ databases">
        <title>Colletotrichum chrysophilum M932 genome sequence.</title>
        <authorList>
            <person name="Baroncelli R."/>
        </authorList>
    </citation>
    <scope>NUCLEOTIDE SEQUENCE</scope>
    <source>
        <strain evidence="2">M932</strain>
    </source>
</reference>
<name>A0AAD9EN81_9PEZI</name>
<dbReference type="EMBL" id="JAQOWY010000113">
    <property type="protein sequence ID" value="KAK1850696.1"/>
    <property type="molecule type" value="Genomic_DNA"/>
</dbReference>